<protein>
    <submittedName>
        <fullName evidence="1">Holliday junction resolvase RusA (Prophage-encoded endonuclease)</fullName>
    </submittedName>
</protein>
<accession>A0A1C3ZZ64</accession>
<name>A0A1C3ZZ64_9BACI</name>
<keyword evidence="2" id="KW-1185">Reference proteome</keyword>
<dbReference type="GO" id="GO:0004519">
    <property type="term" value="F:endonuclease activity"/>
    <property type="evidence" value="ECO:0007669"/>
    <property type="project" value="UniProtKB-KW"/>
</dbReference>
<reference evidence="2" key="1">
    <citation type="submission" date="2016-08" db="EMBL/GenBank/DDBJ databases">
        <authorList>
            <person name="Varghese N."/>
            <person name="Submissions Spin"/>
        </authorList>
    </citation>
    <scope>NUCLEOTIDE SEQUENCE [LARGE SCALE GENOMIC DNA]</scope>
    <source>
        <strain evidence="2">SGD-1123</strain>
    </source>
</reference>
<dbReference type="Proteomes" id="UP000181997">
    <property type="component" value="Unassembled WGS sequence"/>
</dbReference>
<dbReference type="SUPFAM" id="SSF103084">
    <property type="entry name" value="Holliday junction resolvase RusA"/>
    <property type="match status" value="1"/>
</dbReference>
<dbReference type="InterPro" id="IPR036614">
    <property type="entry name" value="RusA-like_sf"/>
</dbReference>
<dbReference type="Pfam" id="PF05866">
    <property type="entry name" value="RusA"/>
    <property type="match status" value="1"/>
</dbReference>
<dbReference type="GO" id="GO:0006310">
    <property type="term" value="P:DNA recombination"/>
    <property type="evidence" value="ECO:0007669"/>
    <property type="project" value="InterPro"/>
</dbReference>
<evidence type="ECO:0000313" key="1">
    <source>
        <dbReference type="EMBL" id="SCB87697.1"/>
    </source>
</evidence>
<proteinExistence type="predicted"/>
<dbReference type="EMBL" id="FMAU01000001">
    <property type="protein sequence ID" value="SCB87697.1"/>
    <property type="molecule type" value="Genomic_DNA"/>
</dbReference>
<sequence>MEIINFTVYGTPVAQGRPRFSSKGGMVKAYDPKKSKDFKKYVKLVAAEHRPEKPLEGPLQLFIRVFKPSLKSFSKKKHAAAESGELRPTTKPDVDNYVKGIKDACSGVLWRDDSQIVELLASKWYSETPRIEIMVVRIKEKGETG</sequence>
<evidence type="ECO:0000313" key="2">
    <source>
        <dbReference type="Proteomes" id="UP000181997"/>
    </source>
</evidence>
<keyword evidence="1" id="KW-0378">Hydrolase</keyword>
<keyword evidence="1" id="KW-0255">Endonuclease</keyword>
<dbReference type="InterPro" id="IPR008822">
    <property type="entry name" value="Endonuclease_RusA-like"/>
</dbReference>
<gene>
    <name evidence="1" type="ORF">GA0061094_1102</name>
</gene>
<keyword evidence="1" id="KW-0540">Nuclease</keyword>
<dbReference type="AlphaFoldDB" id="A0A1C3ZZ64"/>
<dbReference type="GO" id="GO:0006281">
    <property type="term" value="P:DNA repair"/>
    <property type="evidence" value="ECO:0007669"/>
    <property type="project" value="InterPro"/>
</dbReference>
<organism evidence="1 2">
    <name type="scientific">[Bacillus] enclensis</name>
    <dbReference type="NCBI Taxonomy" id="1402860"/>
    <lineage>
        <taxon>Bacteria</taxon>
        <taxon>Bacillati</taxon>
        <taxon>Bacillota</taxon>
        <taxon>Bacilli</taxon>
        <taxon>Bacillales</taxon>
        <taxon>Bacillaceae</taxon>
        <taxon>Rossellomorea</taxon>
    </lineage>
</organism>
<dbReference type="GO" id="GO:0000287">
    <property type="term" value="F:magnesium ion binding"/>
    <property type="evidence" value="ECO:0007669"/>
    <property type="project" value="InterPro"/>
</dbReference>
<dbReference type="Gene3D" id="3.30.1330.70">
    <property type="entry name" value="Holliday junction resolvase RusA"/>
    <property type="match status" value="1"/>
</dbReference>